<evidence type="ECO:0000256" key="2">
    <source>
        <dbReference type="ARBA" id="ARBA00023043"/>
    </source>
</evidence>
<reference evidence="5" key="2">
    <citation type="submission" date="2025-08" db="UniProtKB">
        <authorList>
            <consortium name="RefSeq"/>
        </authorList>
    </citation>
    <scope>IDENTIFICATION</scope>
    <source>
        <strain evidence="5">S238N-H82</strain>
        <tissue evidence="5">Testes</tissue>
    </source>
</reference>
<dbReference type="Pfam" id="PF13606">
    <property type="entry name" value="Ank_3"/>
    <property type="match status" value="1"/>
</dbReference>
<dbReference type="Pfam" id="PF12796">
    <property type="entry name" value="Ank_2"/>
    <property type="match status" value="1"/>
</dbReference>
<dbReference type="GO" id="GO:0005737">
    <property type="term" value="C:cytoplasm"/>
    <property type="evidence" value="ECO:0000318"/>
    <property type="project" value="GO_Central"/>
</dbReference>
<dbReference type="AlphaFoldDB" id="A0A9J7LT19"/>
<dbReference type="InterPro" id="IPR050745">
    <property type="entry name" value="Multifunctional_regulatory"/>
</dbReference>
<dbReference type="OrthoDB" id="6156898at2759"/>
<dbReference type="Proteomes" id="UP000001554">
    <property type="component" value="Chromosome 1"/>
</dbReference>
<dbReference type="RefSeq" id="XP_035688602.1">
    <property type="nucleotide sequence ID" value="XM_035832709.1"/>
</dbReference>
<evidence type="ECO:0000256" key="1">
    <source>
        <dbReference type="ARBA" id="ARBA00022737"/>
    </source>
</evidence>
<evidence type="ECO:0000313" key="4">
    <source>
        <dbReference type="Proteomes" id="UP000001554"/>
    </source>
</evidence>
<dbReference type="InterPro" id="IPR036770">
    <property type="entry name" value="Ankyrin_rpt-contain_sf"/>
</dbReference>
<dbReference type="PROSITE" id="PS50088">
    <property type="entry name" value="ANK_REPEAT"/>
    <property type="match status" value="3"/>
</dbReference>
<name>A0A9J7LT19_BRAFL</name>
<feature type="repeat" description="ANK" evidence="3">
    <location>
        <begin position="83"/>
        <end position="115"/>
    </location>
</feature>
<dbReference type="PROSITE" id="PS50297">
    <property type="entry name" value="ANK_REP_REGION"/>
    <property type="match status" value="3"/>
</dbReference>
<proteinExistence type="predicted"/>
<feature type="repeat" description="ANK" evidence="3">
    <location>
        <begin position="40"/>
        <end position="72"/>
    </location>
</feature>
<organism evidence="4 5">
    <name type="scientific">Branchiostoma floridae</name>
    <name type="common">Florida lancelet</name>
    <name type="synonym">Amphioxus</name>
    <dbReference type="NCBI Taxonomy" id="7739"/>
    <lineage>
        <taxon>Eukaryota</taxon>
        <taxon>Metazoa</taxon>
        <taxon>Chordata</taxon>
        <taxon>Cephalochordata</taxon>
        <taxon>Leptocardii</taxon>
        <taxon>Amphioxiformes</taxon>
        <taxon>Branchiostomatidae</taxon>
        <taxon>Branchiostoma</taxon>
    </lineage>
</organism>
<keyword evidence="1" id="KW-0677">Repeat</keyword>
<dbReference type="GO" id="GO:0005634">
    <property type="term" value="C:nucleus"/>
    <property type="evidence" value="ECO:0000318"/>
    <property type="project" value="GO_Central"/>
</dbReference>
<dbReference type="PANTHER" id="PTHR24189:SF71">
    <property type="entry name" value="ANKYRIN REPEAT DOMAIN 39"/>
    <property type="match status" value="1"/>
</dbReference>
<dbReference type="GeneID" id="118424145"/>
<keyword evidence="4" id="KW-1185">Reference proteome</keyword>
<accession>A0A9J7LT19</accession>
<keyword evidence="2 3" id="KW-0040">ANK repeat</keyword>
<dbReference type="InterPro" id="IPR002110">
    <property type="entry name" value="Ankyrin_rpt"/>
</dbReference>
<evidence type="ECO:0000256" key="3">
    <source>
        <dbReference type="PROSITE-ProRule" id="PRU00023"/>
    </source>
</evidence>
<dbReference type="SMART" id="SM00248">
    <property type="entry name" value="ANK"/>
    <property type="match status" value="4"/>
</dbReference>
<dbReference type="Gene3D" id="1.25.40.20">
    <property type="entry name" value="Ankyrin repeat-containing domain"/>
    <property type="match status" value="2"/>
</dbReference>
<evidence type="ECO:0000313" key="5">
    <source>
        <dbReference type="RefSeq" id="XP_035688602.1"/>
    </source>
</evidence>
<protein>
    <submittedName>
        <fullName evidence="5">Protein VAPYRIN-like</fullName>
    </submittedName>
</protein>
<dbReference type="SUPFAM" id="SSF48403">
    <property type="entry name" value="Ankyrin repeat"/>
    <property type="match status" value="1"/>
</dbReference>
<feature type="repeat" description="ANK" evidence="3">
    <location>
        <begin position="7"/>
        <end position="39"/>
    </location>
</feature>
<dbReference type="KEGG" id="bfo:118424145"/>
<dbReference type="PANTHER" id="PTHR24189">
    <property type="entry name" value="MYOTROPHIN"/>
    <property type="match status" value="1"/>
</dbReference>
<sequence>MDFKDRYDCTPLHYAAYEGDNDAIRLLLNRGAEFHEQNTYRQTVLHIAAFHGHNDTVKLWLDHGVDIAAVDNMCRATLDENCSGNTALHAAIPHGGLKTVTHLLGLGVEVNARNKDGKDGGWTALDHALHWGDFTIAEALLLAGADCNMEIDEEPTPVPGRLFQSHADQFFPAPTLDVGSAFLLILYRLGEGLLDALQLLQT</sequence>
<reference evidence="4" key="1">
    <citation type="journal article" date="2020" name="Nat. Ecol. Evol.">
        <title>Deeply conserved synteny resolves early events in vertebrate evolution.</title>
        <authorList>
            <person name="Simakov O."/>
            <person name="Marletaz F."/>
            <person name="Yue J.X."/>
            <person name="O'Connell B."/>
            <person name="Jenkins J."/>
            <person name="Brandt A."/>
            <person name="Calef R."/>
            <person name="Tung C.H."/>
            <person name="Huang T.K."/>
            <person name="Schmutz J."/>
            <person name="Satoh N."/>
            <person name="Yu J.K."/>
            <person name="Putnam N.H."/>
            <person name="Green R.E."/>
            <person name="Rokhsar D.S."/>
        </authorList>
    </citation>
    <scope>NUCLEOTIDE SEQUENCE [LARGE SCALE GENOMIC DNA]</scope>
    <source>
        <strain evidence="4">S238N-H82</strain>
    </source>
</reference>
<gene>
    <name evidence="5" type="primary">LOC118424145</name>
</gene>